<evidence type="ECO:0000256" key="3">
    <source>
        <dbReference type="ARBA" id="ARBA00022840"/>
    </source>
</evidence>
<feature type="compositionally biased region" description="Gly residues" evidence="4">
    <location>
        <begin position="310"/>
        <end position="333"/>
    </location>
</feature>
<evidence type="ECO:0000256" key="2">
    <source>
        <dbReference type="ARBA" id="ARBA00022741"/>
    </source>
</evidence>
<protein>
    <recommendedName>
        <fullName evidence="5">ABC transporter domain-containing protein</fullName>
    </recommendedName>
</protein>
<keyword evidence="7" id="KW-1185">Reference proteome</keyword>
<dbReference type="Gene3D" id="3.40.50.300">
    <property type="entry name" value="P-loop containing nucleotide triphosphate hydrolases"/>
    <property type="match status" value="1"/>
</dbReference>
<dbReference type="InterPro" id="IPR017871">
    <property type="entry name" value="ABC_transporter-like_CS"/>
</dbReference>
<comment type="caution">
    <text evidence="6">The sequence shown here is derived from an EMBL/GenBank/DDBJ whole genome shotgun (WGS) entry which is preliminary data.</text>
</comment>
<name>A0ABP7KG92_9MICO</name>
<reference evidence="7" key="1">
    <citation type="journal article" date="2019" name="Int. J. Syst. Evol. Microbiol.">
        <title>The Global Catalogue of Microorganisms (GCM) 10K type strain sequencing project: providing services to taxonomists for standard genome sequencing and annotation.</title>
        <authorList>
            <consortium name="The Broad Institute Genomics Platform"/>
            <consortium name="The Broad Institute Genome Sequencing Center for Infectious Disease"/>
            <person name="Wu L."/>
            <person name="Ma J."/>
        </authorList>
    </citation>
    <scope>NUCLEOTIDE SEQUENCE [LARGE SCALE GENOMIC DNA]</scope>
    <source>
        <strain evidence="7">JCM 17021</strain>
    </source>
</reference>
<proteinExistence type="predicted"/>
<evidence type="ECO:0000256" key="4">
    <source>
        <dbReference type="SAM" id="MobiDB-lite"/>
    </source>
</evidence>
<dbReference type="SUPFAM" id="SSF52540">
    <property type="entry name" value="P-loop containing nucleoside triphosphate hydrolases"/>
    <property type="match status" value="1"/>
</dbReference>
<evidence type="ECO:0000313" key="6">
    <source>
        <dbReference type="EMBL" id="GAA3876539.1"/>
    </source>
</evidence>
<feature type="region of interest" description="Disordered" evidence="4">
    <location>
        <begin position="307"/>
        <end position="333"/>
    </location>
</feature>
<gene>
    <name evidence="6" type="ORF">GCM10022381_18900</name>
</gene>
<dbReference type="InterPro" id="IPR003593">
    <property type="entry name" value="AAA+_ATPase"/>
</dbReference>
<evidence type="ECO:0000256" key="1">
    <source>
        <dbReference type="ARBA" id="ARBA00022448"/>
    </source>
</evidence>
<dbReference type="CDD" id="cd03293">
    <property type="entry name" value="ABC_NrtD_SsuB_transporters"/>
    <property type="match status" value="1"/>
</dbReference>
<dbReference type="InterPro" id="IPR003439">
    <property type="entry name" value="ABC_transporter-like_ATP-bd"/>
</dbReference>
<keyword evidence="1" id="KW-0813">Transport</keyword>
<evidence type="ECO:0000313" key="7">
    <source>
        <dbReference type="Proteomes" id="UP001501803"/>
    </source>
</evidence>
<dbReference type="EMBL" id="BAABCN010000004">
    <property type="protein sequence ID" value="GAA3876539.1"/>
    <property type="molecule type" value="Genomic_DNA"/>
</dbReference>
<keyword evidence="2" id="KW-0547">Nucleotide-binding</keyword>
<dbReference type="SMART" id="SM00382">
    <property type="entry name" value="AAA"/>
    <property type="match status" value="1"/>
</dbReference>
<keyword evidence="3" id="KW-0067">ATP-binding</keyword>
<sequence>MSVHTDDTSPPSTPAAGTPATGTPAAGTPAHAAPPAAPATAPTASVAPNRAAAIPAVEVTGVSRIFPGKKGATVTALDNVSMTVAPGEFVSLIGPSGCGKSTLMRLIADLDSPTMGSITVFGKPARQARIDQDYGIAFQQAGLLPWRTVAGNIELPLELHGAGKAARRARVAELIELVGLSDFAGHYPDQLSGGMQQRVAIARSLAESPSLLLMDEPFGALDEMTRERMQNELVRICGETGAAVVFVTHSIPEAVFLSDRVVVMSPRPGRIRDVLSVKLGDTGERGENLREDEQFFHAVSQVRELLHGTPAGGAGPGGAGGTSAGGPRGVDIR</sequence>
<dbReference type="PANTHER" id="PTHR42788">
    <property type="entry name" value="TAURINE IMPORT ATP-BINDING PROTEIN-RELATED"/>
    <property type="match status" value="1"/>
</dbReference>
<feature type="domain" description="ABC transporter" evidence="5">
    <location>
        <begin position="57"/>
        <end position="291"/>
    </location>
</feature>
<dbReference type="Pfam" id="PF00005">
    <property type="entry name" value="ABC_tran"/>
    <property type="match status" value="1"/>
</dbReference>
<organism evidence="6 7">
    <name type="scientific">Leifsonia kafniensis</name>
    <dbReference type="NCBI Taxonomy" id="475957"/>
    <lineage>
        <taxon>Bacteria</taxon>
        <taxon>Bacillati</taxon>
        <taxon>Actinomycetota</taxon>
        <taxon>Actinomycetes</taxon>
        <taxon>Micrococcales</taxon>
        <taxon>Microbacteriaceae</taxon>
        <taxon>Leifsonia</taxon>
    </lineage>
</organism>
<dbReference type="InterPro" id="IPR050166">
    <property type="entry name" value="ABC_transporter_ATP-bind"/>
</dbReference>
<accession>A0ABP7KG92</accession>
<feature type="compositionally biased region" description="Low complexity" evidence="4">
    <location>
        <begin position="8"/>
        <end position="45"/>
    </location>
</feature>
<dbReference type="PROSITE" id="PS00211">
    <property type="entry name" value="ABC_TRANSPORTER_1"/>
    <property type="match status" value="1"/>
</dbReference>
<dbReference type="InterPro" id="IPR027417">
    <property type="entry name" value="P-loop_NTPase"/>
</dbReference>
<dbReference type="PROSITE" id="PS50893">
    <property type="entry name" value="ABC_TRANSPORTER_2"/>
    <property type="match status" value="1"/>
</dbReference>
<feature type="region of interest" description="Disordered" evidence="4">
    <location>
        <begin position="1"/>
        <end position="45"/>
    </location>
</feature>
<dbReference type="Proteomes" id="UP001501803">
    <property type="component" value="Unassembled WGS sequence"/>
</dbReference>
<dbReference type="RefSeq" id="WP_345065386.1">
    <property type="nucleotide sequence ID" value="NZ_BAABCN010000004.1"/>
</dbReference>
<dbReference type="PANTHER" id="PTHR42788:SF20">
    <property type="entry name" value="ABC TRANSPORTER ATP-BINDING PROTEIN"/>
    <property type="match status" value="1"/>
</dbReference>
<evidence type="ECO:0000259" key="5">
    <source>
        <dbReference type="PROSITE" id="PS50893"/>
    </source>
</evidence>